<feature type="transmembrane region" description="Helical" evidence="1">
    <location>
        <begin position="197"/>
        <end position="229"/>
    </location>
</feature>
<dbReference type="EMBL" id="CP104395">
    <property type="protein sequence ID" value="WEL19052.1"/>
    <property type="molecule type" value="Genomic_DNA"/>
</dbReference>
<keyword evidence="3" id="KW-1185">Reference proteome</keyword>
<dbReference type="RefSeq" id="WP_347721924.1">
    <property type="nucleotide sequence ID" value="NZ_CP104395.1"/>
</dbReference>
<gene>
    <name evidence="2" type="ORF">SVXNc_0020</name>
</gene>
<name>A0ABY8CCV6_9ARCH</name>
<sequence>MVLEQLKDGAQRQLQVFDEGTRQLTLLLCLPLIDGVFATLLVTGAVQNLTDYLLIALTVFSGAGSLAVLYSYAESIEEAKSMVLKAAPVLVVGASLIGLVAPVYDQLFSSQTLSYTAALVLMVIAGKLAEIDPAEKVSTTTVLVTGLVLSLQSPGALTLSLGYLAPAALTALTATFFLYVATYLTNMDMELGYIRKGSALVVILIGLSVAGLSIPSELGLVVFGVSLMASLA</sequence>
<keyword evidence="1" id="KW-0472">Membrane</keyword>
<reference evidence="2 3" key="1">
    <citation type="submission" date="2022-09" db="EMBL/GenBank/DDBJ databases">
        <title>Xylan utilization by haloarchaea-nanohaloarchaea associations.</title>
        <authorList>
            <person name="Yakimov M."/>
        </authorList>
    </citation>
    <scope>NUCLEOTIDE SEQUENCE [LARGE SCALE GENOMIC DNA]</scope>
    <source>
        <strain evidence="2 3">SVXNc</strain>
    </source>
</reference>
<dbReference type="InterPro" id="IPR043812">
    <property type="entry name" value="DUF5794"/>
</dbReference>
<accession>A0ABY8CCV6</accession>
<evidence type="ECO:0000313" key="2">
    <source>
        <dbReference type="EMBL" id="WEL19052.1"/>
    </source>
</evidence>
<feature type="transmembrane region" description="Helical" evidence="1">
    <location>
        <begin position="24"/>
        <end position="46"/>
    </location>
</feature>
<protein>
    <submittedName>
        <fullName evidence="2">Membrane protein</fullName>
    </submittedName>
</protein>
<dbReference type="Pfam" id="PF19107">
    <property type="entry name" value="DUF5794"/>
    <property type="match status" value="1"/>
</dbReference>
<feature type="transmembrane region" description="Helical" evidence="1">
    <location>
        <begin position="52"/>
        <end position="70"/>
    </location>
</feature>
<keyword evidence="1" id="KW-1133">Transmembrane helix</keyword>
<dbReference type="GeneID" id="90589455"/>
<dbReference type="Proteomes" id="UP001218034">
    <property type="component" value="Chromosome"/>
</dbReference>
<keyword evidence="1" id="KW-0812">Transmembrane</keyword>
<evidence type="ECO:0000256" key="1">
    <source>
        <dbReference type="SAM" id="Phobius"/>
    </source>
</evidence>
<organism evidence="2 3">
    <name type="scientific">Candidatus Nanohalococcus occultus</name>
    <dbReference type="NCBI Taxonomy" id="2978047"/>
    <lineage>
        <taxon>Archaea</taxon>
        <taxon>Candidatus Nanohalarchaeota</taxon>
        <taxon>Candidatus Nanohalarchaeota incertae sedis</taxon>
        <taxon>Candidatus Nanohalococcus</taxon>
    </lineage>
</organism>
<evidence type="ECO:0000313" key="3">
    <source>
        <dbReference type="Proteomes" id="UP001218034"/>
    </source>
</evidence>
<proteinExistence type="predicted"/>
<feature type="transmembrane region" description="Helical" evidence="1">
    <location>
        <begin position="82"/>
        <end position="101"/>
    </location>
</feature>
<feature type="transmembrane region" description="Helical" evidence="1">
    <location>
        <begin position="163"/>
        <end position="185"/>
    </location>
</feature>